<sequence length="291" mass="31629">MAITGRQGAAHQAPPGEKQRIFPEGACDTHLHVFGSPEEFPFIAERSYTPPPATIEQYWSAYGPLGMDRCVLVQPSVYGRDHSLLKRTLGDAVPGSMRGVAVIFEDTPDAEIEELHRLGVRGARCNALFSGGVSAAGLQSIADRVKGLGWHIQLLVNIDADFSLVQRLAEKGMSVVVDHFGHPSNCGDIDSRGVKGLRSLLQEGCAWVKFSGAYRISATGSGVDPAVLPLAHSLAHANPDRIVWGSDWPHPGISAKSIASIELANLITHWFPEEIRRKALVENPTRLYWND</sequence>
<evidence type="ECO:0000259" key="1">
    <source>
        <dbReference type="Pfam" id="PF04909"/>
    </source>
</evidence>
<dbReference type="InterPro" id="IPR052358">
    <property type="entry name" value="Aro_Compnd_Degr_Hydrolases"/>
</dbReference>
<dbReference type="PANTHER" id="PTHR35563:SF2">
    <property type="entry name" value="BARREL METAL-DEPENDENT HYDROLASE, PUTATIVE (AFU_ORTHOLOGUE AFUA_1G16240)-RELATED"/>
    <property type="match status" value="1"/>
</dbReference>
<dbReference type="EMBL" id="RXFT01000008">
    <property type="protein sequence ID" value="RUR69225.1"/>
    <property type="molecule type" value="Genomic_DNA"/>
</dbReference>
<dbReference type="PANTHER" id="PTHR35563">
    <property type="entry name" value="BARREL METAL-DEPENDENT HYDROLASE, PUTATIVE (AFU_ORTHOLOGUE AFUA_1G16240)-RELATED"/>
    <property type="match status" value="1"/>
</dbReference>
<comment type="caution">
    <text evidence="2">The sequence shown here is derived from an EMBL/GenBank/DDBJ whole genome shotgun (WGS) entry which is preliminary data.</text>
</comment>
<evidence type="ECO:0000313" key="2">
    <source>
        <dbReference type="EMBL" id="RUR69225.1"/>
    </source>
</evidence>
<dbReference type="Proteomes" id="UP000281118">
    <property type="component" value="Unassembled WGS sequence"/>
</dbReference>
<dbReference type="Gene3D" id="3.20.20.140">
    <property type="entry name" value="Metal-dependent hydrolases"/>
    <property type="match status" value="1"/>
</dbReference>
<protein>
    <submittedName>
        <fullName evidence="2">Amidohydrolase</fullName>
    </submittedName>
</protein>
<feature type="domain" description="Amidohydrolase-related" evidence="1">
    <location>
        <begin position="27"/>
        <end position="288"/>
    </location>
</feature>
<organism evidence="2 3">
    <name type="scientific">Variovorax guangxiensis</name>
    <dbReference type="NCBI Taxonomy" id="1775474"/>
    <lineage>
        <taxon>Bacteria</taxon>
        <taxon>Pseudomonadati</taxon>
        <taxon>Pseudomonadota</taxon>
        <taxon>Betaproteobacteria</taxon>
        <taxon>Burkholderiales</taxon>
        <taxon>Comamonadaceae</taxon>
        <taxon>Variovorax</taxon>
    </lineage>
</organism>
<accession>A0A3S1F2M5</accession>
<name>A0A3S1F2M5_9BURK</name>
<reference evidence="2 3" key="1">
    <citation type="submission" date="2018-12" db="EMBL/GenBank/DDBJ databases">
        <title>The genome sequences of Variovorax guangxiensis DSM 27352.</title>
        <authorList>
            <person name="Gao J."/>
            <person name="Sun J."/>
        </authorList>
    </citation>
    <scope>NUCLEOTIDE SEQUENCE [LARGE SCALE GENOMIC DNA]</scope>
    <source>
        <strain evidence="2 3">DSM 27352</strain>
    </source>
</reference>
<evidence type="ECO:0000313" key="3">
    <source>
        <dbReference type="Proteomes" id="UP000281118"/>
    </source>
</evidence>
<dbReference type="InterPro" id="IPR006680">
    <property type="entry name" value="Amidohydro-rel"/>
</dbReference>
<dbReference type="GO" id="GO:0016787">
    <property type="term" value="F:hydrolase activity"/>
    <property type="evidence" value="ECO:0007669"/>
    <property type="project" value="UniProtKB-KW"/>
</dbReference>
<dbReference type="InterPro" id="IPR032466">
    <property type="entry name" value="Metal_Hydrolase"/>
</dbReference>
<dbReference type="OrthoDB" id="9787654at2"/>
<dbReference type="Pfam" id="PF04909">
    <property type="entry name" value="Amidohydro_2"/>
    <property type="match status" value="1"/>
</dbReference>
<dbReference type="AlphaFoldDB" id="A0A3S1F2M5"/>
<proteinExistence type="predicted"/>
<keyword evidence="2" id="KW-0378">Hydrolase</keyword>
<dbReference type="SUPFAM" id="SSF51556">
    <property type="entry name" value="Metallo-dependent hydrolases"/>
    <property type="match status" value="1"/>
</dbReference>
<gene>
    <name evidence="2" type="ORF">EJP67_19400</name>
</gene>